<keyword evidence="1" id="KW-0479">Metal-binding</keyword>
<evidence type="ECO:0000256" key="4">
    <source>
        <dbReference type="ARBA" id="ARBA00022833"/>
    </source>
</evidence>
<dbReference type="PANTHER" id="PTHR24099">
    <property type="entry name" value="E3 UBIQUITIN-PROTEIN LIGASE TRIM36-RELATED"/>
    <property type="match status" value="1"/>
</dbReference>
<evidence type="ECO:0000256" key="2">
    <source>
        <dbReference type="ARBA" id="ARBA00022737"/>
    </source>
</evidence>
<dbReference type="PROSITE" id="PS50853">
    <property type="entry name" value="FN3"/>
    <property type="match status" value="1"/>
</dbReference>
<dbReference type="Gene3D" id="1.20.5.170">
    <property type="match status" value="1"/>
</dbReference>
<dbReference type="Pfam" id="PF13445">
    <property type="entry name" value="zf-RING_UBOX"/>
    <property type="match status" value="1"/>
</dbReference>
<evidence type="ECO:0000256" key="5">
    <source>
        <dbReference type="ARBA" id="ARBA00023054"/>
    </source>
</evidence>
<evidence type="ECO:0000256" key="1">
    <source>
        <dbReference type="ARBA" id="ARBA00022723"/>
    </source>
</evidence>
<feature type="domain" description="COS" evidence="9">
    <location>
        <begin position="316"/>
        <end position="375"/>
    </location>
</feature>
<dbReference type="Pfam" id="PF00622">
    <property type="entry name" value="SPRY"/>
    <property type="match status" value="1"/>
</dbReference>
<name>A0A267F026_9PLAT</name>
<dbReference type="SMART" id="SM00060">
    <property type="entry name" value="FN3"/>
    <property type="match status" value="1"/>
</dbReference>
<dbReference type="FunFam" id="2.60.40.10:FF:000178">
    <property type="entry name" value="E3 ubiquitin-protein ligase TRIM9 isoform X1"/>
    <property type="match status" value="1"/>
</dbReference>
<dbReference type="SMART" id="SM00449">
    <property type="entry name" value="SPRY"/>
    <property type="match status" value="1"/>
</dbReference>
<sequence length="666" mass="70593">MSGSIGKGLEQELKCPLCRAWFVRPLLLPCGHSLCRDCWAGIQQAPADDQMSVLSETDSGVSLPASRPDSLVTAASSGSGSSGGGGGGGAGSSGAAGAIGGFLCPACRKPVAPPHSQQLPANRALERLVSAAAAASSANKDHGSQDCGNDEDVVELNDCRRHPGEPGAFCLSCRGSFACGLCAGEEPCGGGGGGGVGDGGERHQPVPLPAACKAQKTELSQALQSLSEQAKSGSEFLQRLKSSSERIKSNREVMAAAVTEQFDSLVSALQSKKQVMLSQLASEQEHKLRLTRDQAAQCASSLAKATGLLQLCVELLKETEPAAFIAVSAAMQDRAAGMQRSLQRQTESGPRVSEQFEIRLDPEPVLVAINSLAFSEHKNGPDLPAVYHQASACSQKAPSQPVILKGECKSENNTLTIAWSAGRSGPTPEAFSLEIDDGRGSGFKRCYRGPDSACCVQSLRFDAVYQARVRAHGPTGDSAYSDFVRLRTAARASFQFCPDASHRDLVFTNRGCTATASVLDDRVALCSAGLSRGQHYWEFSVDRYDDKGDPAFGVARIDCRKDEKLGRDHKAWCMYIDFKRSWFLHSGEHFERTDGGIARGATVGVRLDCDRGTLSYYLNGAPHGPVAFTNLTGTLYPAVSLSRSTQVTLNAGLEVPHDLSEDESDE</sequence>
<feature type="domain" description="B30.2/SPRY" evidence="7">
    <location>
        <begin position="474"/>
        <end position="656"/>
    </location>
</feature>
<dbReference type="Gene3D" id="3.30.40.10">
    <property type="entry name" value="Zinc/RING finger domain, C3HC4 (zinc finger)"/>
    <property type="match status" value="1"/>
</dbReference>
<keyword evidence="2" id="KW-0677">Repeat</keyword>
<keyword evidence="4" id="KW-0862">Zinc</keyword>
<dbReference type="Gene3D" id="2.60.40.10">
    <property type="entry name" value="Immunoglobulins"/>
    <property type="match status" value="1"/>
</dbReference>
<feature type="compositionally biased region" description="Gly residues" evidence="6">
    <location>
        <begin position="80"/>
        <end position="90"/>
    </location>
</feature>
<dbReference type="SUPFAM" id="SSF49265">
    <property type="entry name" value="Fibronectin type III"/>
    <property type="match status" value="1"/>
</dbReference>
<dbReference type="OrthoDB" id="295536at2759"/>
<dbReference type="InterPro" id="IPR003961">
    <property type="entry name" value="FN3_dom"/>
</dbReference>
<feature type="domain" description="Fibronectin type-III" evidence="8">
    <location>
        <begin position="397"/>
        <end position="491"/>
    </location>
</feature>
<evidence type="ECO:0000259" key="9">
    <source>
        <dbReference type="PROSITE" id="PS51262"/>
    </source>
</evidence>
<feature type="region of interest" description="Disordered" evidence="6">
    <location>
        <begin position="55"/>
        <end position="90"/>
    </location>
</feature>
<keyword evidence="3" id="KW-0863">Zinc-finger</keyword>
<dbReference type="InterPro" id="IPR013320">
    <property type="entry name" value="ConA-like_dom_sf"/>
</dbReference>
<evidence type="ECO:0000256" key="3">
    <source>
        <dbReference type="ARBA" id="ARBA00022771"/>
    </source>
</evidence>
<protein>
    <recommendedName>
        <fullName evidence="12">RING-type E3 ubiquitin transferase</fullName>
    </recommendedName>
</protein>
<dbReference type="GO" id="GO:0008270">
    <property type="term" value="F:zinc ion binding"/>
    <property type="evidence" value="ECO:0007669"/>
    <property type="project" value="UniProtKB-KW"/>
</dbReference>
<dbReference type="PANTHER" id="PTHR24099:SF15">
    <property type="entry name" value="E3 UBIQUITIN-PROTEIN LIGASE TRIM9"/>
    <property type="match status" value="1"/>
</dbReference>
<keyword evidence="11" id="KW-1185">Reference proteome</keyword>
<dbReference type="InterPro" id="IPR050617">
    <property type="entry name" value="E3_ligase_FN3/SPRY"/>
</dbReference>
<dbReference type="InterPro" id="IPR001870">
    <property type="entry name" value="B30.2/SPRY"/>
</dbReference>
<dbReference type="AlphaFoldDB" id="A0A267F026"/>
<dbReference type="Gene3D" id="2.60.120.920">
    <property type="match status" value="1"/>
</dbReference>
<dbReference type="PROSITE" id="PS50188">
    <property type="entry name" value="B302_SPRY"/>
    <property type="match status" value="1"/>
</dbReference>
<evidence type="ECO:0000313" key="10">
    <source>
        <dbReference type="EMBL" id="PAA67088.1"/>
    </source>
</evidence>
<dbReference type="InterPro" id="IPR003877">
    <property type="entry name" value="SPRY_dom"/>
</dbReference>
<dbReference type="CDD" id="cd12889">
    <property type="entry name" value="SPRY_PRY_TRIM67_9"/>
    <property type="match status" value="1"/>
</dbReference>
<dbReference type="InterPro" id="IPR036116">
    <property type="entry name" value="FN3_sf"/>
</dbReference>
<dbReference type="InterPro" id="IPR001841">
    <property type="entry name" value="Znf_RING"/>
</dbReference>
<evidence type="ECO:0000313" key="11">
    <source>
        <dbReference type="Proteomes" id="UP000215902"/>
    </source>
</evidence>
<dbReference type="InterPro" id="IPR043136">
    <property type="entry name" value="B30.2/SPRY_sf"/>
</dbReference>
<dbReference type="STRING" id="282301.A0A267F026"/>
<dbReference type="SUPFAM" id="SSF57850">
    <property type="entry name" value="RING/U-box"/>
    <property type="match status" value="1"/>
</dbReference>
<dbReference type="InterPro" id="IPR027370">
    <property type="entry name" value="Znf-RING_euk"/>
</dbReference>
<proteinExistence type="predicted"/>
<evidence type="ECO:0000256" key="6">
    <source>
        <dbReference type="SAM" id="MobiDB-lite"/>
    </source>
</evidence>
<dbReference type="InterPro" id="IPR013783">
    <property type="entry name" value="Ig-like_fold"/>
</dbReference>
<evidence type="ECO:0000259" key="7">
    <source>
        <dbReference type="PROSITE" id="PS50188"/>
    </source>
</evidence>
<dbReference type="GO" id="GO:0007411">
    <property type="term" value="P:axon guidance"/>
    <property type="evidence" value="ECO:0007669"/>
    <property type="project" value="TreeGrafter"/>
</dbReference>
<dbReference type="SUPFAM" id="SSF49899">
    <property type="entry name" value="Concanavalin A-like lectins/glucanases"/>
    <property type="match status" value="1"/>
</dbReference>
<dbReference type="GO" id="GO:0043005">
    <property type="term" value="C:neuron projection"/>
    <property type="evidence" value="ECO:0007669"/>
    <property type="project" value="TreeGrafter"/>
</dbReference>
<dbReference type="InterPro" id="IPR013083">
    <property type="entry name" value="Znf_RING/FYVE/PHD"/>
</dbReference>
<dbReference type="SMART" id="SM00184">
    <property type="entry name" value="RING"/>
    <property type="match status" value="1"/>
</dbReference>
<comment type="caution">
    <text evidence="10">The sequence shown here is derived from an EMBL/GenBank/DDBJ whole genome shotgun (WGS) entry which is preliminary data.</text>
</comment>
<dbReference type="InterPro" id="IPR017903">
    <property type="entry name" value="COS_domain"/>
</dbReference>
<keyword evidence="5" id="KW-0175">Coiled coil</keyword>
<evidence type="ECO:0000259" key="8">
    <source>
        <dbReference type="PROSITE" id="PS50853"/>
    </source>
</evidence>
<organism evidence="10 11">
    <name type="scientific">Macrostomum lignano</name>
    <dbReference type="NCBI Taxonomy" id="282301"/>
    <lineage>
        <taxon>Eukaryota</taxon>
        <taxon>Metazoa</taxon>
        <taxon>Spiralia</taxon>
        <taxon>Lophotrochozoa</taxon>
        <taxon>Platyhelminthes</taxon>
        <taxon>Rhabditophora</taxon>
        <taxon>Macrostomorpha</taxon>
        <taxon>Macrostomida</taxon>
        <taxon>Macrostomidae</taxon>
        <taxon>Macrostomum</taxon>
    </lineage>
</organism>
<reference evidence="10 11" key="1">
    <citation type="submission" date="2017-06" db="EMBL/GenBank/DDBJ databases">
        <title>A platform for efficient transgenesis in Macrostomum lignano, a flatworm model organism for stem cell research.</title>
        <authorList>
            <person name="Berezikov E."/>
        </authorList>
    </citation>
    <scope>NUCLEOTIDE SEQUENCE [LARGE SCALE GENOMIC DNA]</scope>
    <source>
        <strain evidence="10">DV1</strain>
        <tissue evidence="10">Whole organism</tissue>
    </source>
</reference>
<dbReference type="PROSITE" id="PS51262">
    <property type="entry name" value="COS"/>
    <property type="match status" value="1"/>
</dbReference>
<dbReference type="Proteomes" id="UP000215902">
    <property type="component" value="Unassembled WGS sequence"/>
</dbReference>
<dbReference type="CDD" id="cd00063">
    <property type="entry name" value="FN3"/>
    <property type="match status" value="1"/>
</dbReference>
<dbReference type="InterPro" id="IPR003649">
    <property type="entry name" value="Bbox_C"/>
</dbReference>
<evidence type="ECO:0008006" key="12">
    <source>
        <dbReference type="Google" id="ProtNLM"/>
    </source>
</evidence>
<dbReference type="EMBL" id="NIVC01001509">
    <property type="protein sequence ID" value="PAA67088.1"/>
    <property type="molecule type" value="Genomic_DNA"/>
</dbReference>
<gene>
    <name evidence="10" type="ORF">BOX15_Mlig031538g1</name>
</gene>
<dbReference type="SMART" id="SM00502">
    <property type="entry name" value="BBC"/>
    <property type="match status" value="1"/>
</dbReference>
<accession>A0A267F026</accession>